<protein>
    <submittedName>
        <fullName evidence="1">Uncharacterized protein</fullName>
    </submittedName>
</protein>
<sequence>MAMTHYKVDRTFKESTFGGQYRPQQMRSASPYVLDTILRQVISQIIEAQMPFTKALNFTLVNVFSTDNQMSMGYSNRPDDSVIMIDSGICFTFCLKPRPNRVLPQPLTQLGRGRYWRLWGVADNNEYLTVGLPRSVLFALNGNGLEFLNVIYNTVGAVTRNYVQLVSSASLSPAANYIDLATTANQVLDLSVSNLMRTVPYDEWHYNVNIWKDYSEMLISDVMRKDFPLYFCMYILPKLYLPNVGKSGTEYIDKTVADFVAKGMMKLSAAIASQIVDPTPELLAALYMLLTPTQDTSDMEASNVERTNFVRSYFYNLTQNMQNVPEYQAKVVRAVSSNHLNMARALISGGFNDQLRNLIEYLGLTKAG</sequence>
<keyword evidence="2" id="KW-1185">Reference proteome</keyword>
<dbReference type="EMBL" id="MZ475896">
    <property type="protein sequence ID" value="QYW04858.1"/>
    <property type="molecule type" value="Genomic_DNA"/>
</dbReference>
<organism evidence="1 2">
    <name type="scientific">Erwinia phage pEa_SNUABM_7</name>
    <dbReference type="NCBI Taxonomy" id="2866695"/>
    <lineage>
        <taxon>Viruses</taxon>
        <taxon>Duplodnaviria</taxon>
        <taxon>Heunggongvirae</taxon>
        <taxon>Uroviricota</taxon>
        <taxon>Caudoviricetes</taxon>
        <taxon>Snuvirus</taxon>
        <taxon>Snuvirus SNUABM7</taxon>
    </lineage>
</organism>
<accession>A0AAE8BP49</accession>
<evidence type="ECO:0000313" key="1">
    <source>
        <dbReference type="EMBL" id="QYW04858.1"/>
    </source>
</evidence>
<proteinExistence type="predicted"/>
<evidence type="ECO:0000313" key="2">
    <source>
        <dbReference type="Proteomes" id="UP000827609"/>
    </source>
</evidence>
<name>A0AAE8BP49_9CAUD</name>
<gene>
    <name evidence="1" type="ORF">pEaSNUABM7_00190</name>
</gene>
<dbReference type="Proteomes" id="UP000827609">
    <property type="component" value="Segment"/>
</dbReference>
<reference evidence="1" key="1">
    <citation type="submission" date="2021-06" db="EMBL/GenBank/DDBJ databases">
        <title>Complete genome sequence of Erwinia phage pEa_SNUABM_7.</title>
        <authorList>
            <person name="Kim S.G."/>
            <person name="Park S.C."/>
        </authorList>
    </citation>
    <scope>NUCLEOTIDE SEQUENCE</scope>
</reference>